<accession>A0A0K1L6B2</accession>
<dbReference type="KEGG" id="vg:25479150"/>
<proteinExistence type="predicted"/>
<reference evidence="1 2" key="1">
    <citation type="journal article" date="2015" name="PLoS Pathog.">
        <title>A Novel Virus Causes Scale Drop Disease in Lates calcarifer.</title>
        <authorList>
            <person name="de Groof A."/>
            <person name="Guelen L."/>
            <person name="Deijs M."/>
            <person name="van der Wal Y."/>
            <person name="Miyata M."/>
            <person name="Ng K.S."/>
            <person name="van Grinsven L."/>
            <person name="Simmelink B."/>
            <person name="Biermann Y."/>
            <person name="Grisez L."/>
            <person name="van Lent J."/>
            <person name="de Ronde A."/>
            <person name="Chang S.F."/>
            <person name="Schrier C."/>
            <person name="van der Hoek L."/>
        </authorList>
    </citation>
    <scope>NUCLEOTIDE SEQUENCE [LARGE SCALE GENOMIC DNA]</scope>
    <source>
        <strain evidence="1">C4575</strain>
    </source>
</reference>
<keyword evidence="2" id="KW-1185">Reference proteome</keyword>
<sequence length="106" mass="12336">MINPIELSPISSIIRAMVDLPDAPSNIVLFNRDTSVIPMNRMHNTMNAQMHIVTCNTFIKIWNFVFFTHHKIRYPGVILNNFLYCKIFGSCYYRTSADRTRISHSL</sequence>
<name>A0A0K1L6B2_9VIRU</name>
<dbReference type="EMBL" id="KR139659">
    <property type="protein sequence ID" value="AKU37516.1"/>
    <property type="molecule type" value="Genomic_DNA"/>
</dbReference>
<gene>
    <name evidence="1" type="ORF">SDDV_101</name>
</gene>
<protein>
    <submittedName>
        <fullName evidence="1">ORF_101R</fullName>
    </submittedName>
</protein>
<dbReference type="GeneID" id="25479150"/>
<dbReference type="RefSeq" id="YP_009163862.1">
    <property type="nucleotide sequence ID" value="NC_027778.1"/>
</dbReference>
<dbReference type="Proteomes" id="UP000201485">
    <property type="component" value="Segment"/>
</dbReference>
<organism evidence="1 2">
    <name type="scientific">Scale drop disease virus</name>
    <dbReference type="NCBI Taxonomy" id="1697349"/>
    <lineage>
        <taxon>Viruses</taxon>
        <taxon>Varidnaviria</taxon>
        <taxon>Bamfordvirae</taxon>
        <taxon>Nucleocytoviricota</taxon>
        <taxon>Megaviricetes</taxon>
        <taxon>Pimascovirales</taxon>
        <taxon>Pimascovirales incertae sedis</taxon>
        <taxon>Iridoviridae</taxon>
        <taxon>Alphairidovirinae</taxon>
        <taxon>Megalocytivirus</taxon>
        <taxon>Megalocytivirus lates1</taxon>
    </lineage>
</organism>
<evidence type="ECO:0000313" key="1">
    <source>
        <dbReference type="EMBL" id="AKU37516.1"/>
    </source>
</evidence>
<evidence type="ECO:0000313" key="2">
    <source>
        <dbReference type="Proteomes" id="UP000201485"/>
    </source>
</evidence>